<keyword evidence="19" id="KW-0436">Ligase</keyword>
<dbReference type="InterPro" id="IPR002110">
    <property type="entry name" value="Ankyrin_rpt"/>
</dbReference>
<dbReference type="PANTHER" id="PTHR24202:SF4">
    <property type="entry name" value="E3 UBIQUITIN-PROTEIN LIGASE MIB2-RELATED"/>
    <property type="match status" value="1"/>
</dbReference>
<feature type="repeat" description="ANK" evidence="14">
    <location>
        <begin position="556"/>
        <end position="588"/>
    </location>
</feature>
<feature type="domain" description="MIB/HERC2" evidence="18">
    <location>
        <begin position="1"/>
        <end position="72"/>
    </location>
</feature>
<dbReference type="InterPro" id="IPR010606">
    <property type="entry name" value="Mib_Herc2"/>
</dbReference>
<keyword evidence="20" id="KW-1185">Reference proteome</keyword>
<dbReference type="InterPro" id="IPR036770">
    <property type="entry name" value="Ankyrin_rpt-contain_sf"/>
</dbReference>
<evidence type="ECO:0000256" key="13">
    <source>
        <dbReference type="ARBA" id="ARBA00023043"/>
    </source>
</evidence>
<dbReference type="Pfam" id="PF00569">
    <property type="entry name" value="ZZ"/>
    <property type="match status" value="1"/>
</dbReference>
<evidence type="ECO:0000256" key="4">
    <source>
        <dbReference type="ARBA" id="ARBA00012483"/>
    </source>
</evidence>
<keyword evidence="9 15" id="KW-0863">Zinc-finger</keyword>
<dbReference type="STRING" id="10195.A0A3M7SNH8"/>
<comment type="caution">
    <text evidence="19">The sequence shown here is derived from an EMBL/GenBank/DDBJ whole genome shotgun (WGS) entry which is preliminary data.</text>
</comment>
<dbReference type="SUPFAM" id="SSF48403">
    <property type="entry name" value="Ankyrin repeat"/>
    <property type="match status" value="1"/>
</dbReference>
<feature type="repeat" description="ANK" evidence="14">
    <location>
        <begin position="523"/>
        <end position="555"/>
    </location>
</feature>
<dbReference type="Pfam" id="PF13920">
    <property type="entry name" value="zf-C3HC4_3"/>
    <property type="match status" value="2"/>
</dbReference>
<comment type="pathway">
    <text evidence="3">Protein modification; protein ubiquitination.</text>
</comment>
<dbReference type="Gene3D" id="3.30.60.90">
    <property type="match status" value="1"/>
</dbReference>
<dbReference type="EC" id="2.3.2.27" evidence="4"/>
<comment type="catalytic activity">
    <reaction evidence="1">
        <text>S-ubiquitinyl-[E2 ubiquitin-conjugating enzyme]-L-cysteine + [acceptor protein]-L-lysine = [E2 ubiquitin-conjugating enzyme]-L-cysteine + N(6)-ubiquitinyl-[acceptor protein]-L-lysine.</text>
        <dbReference type="EC" id="2.3.2.27"/>
    </reaction>
</comment>
<dbReference type="PROSITE" id="PS50135">
    <property type="entry name" value="ZF_ZZ_2"/>
    <property type="match status" value="1"/>
</dbReference>
<dbReference type="FunFam" id="2.30.30.40:FF:000078">
    <property type="entry name" value="Putative e3 ubiquitin-protein ligase mib2"/>
    <property type="match status" value="1"/>
</dbReference>
<dbReference type="SMART" id="SM00248">
    <property type="entry name" value="ANK"/>
    <property type="match status" value="7"/>
</dbReference>
<keyword evidence="13 14" id="KW-0040">ANK repeat</keyword>
<evidence type="ECO:0000256" key="15">
    <source>
        <dbReference type="PROSITE-ProRule" id="PRU00228"/>
    </source>
</evidence>
<dbReference type="PROSITE" id="PS01357">
    <property type="entry name" value="ZF_ZZ_1"/>
    <property type="match status" value="1"/>
</dbReference>
<dbReference type="Pfam" id="PF12796">
    <property type="entry name" value="Ank_2"/>
    <property type="match status" value="2"/>
</dbReference>
<dbReference type="Pfam" id="PF18346">
    <property type="entry name" value="SH3_15"/>
    <property type="match status" value="2"/>
</dbReference>
<dbReference type="SMART" id="SM00184">
    <property type="entry name" value="RING"/>
    <property type="match status" value="2"/>
</dbReference>
<evidence type="ECO:0000256" key="9">
    <source>
        <dbReference type="ARBA" id="ARBA00022771"/>
    </source>
</evidence>
<evidence type="ECO:0000256" key="11">
    <source>
        <dbReference type="ARBA" id="ARBA00022833"/>
    </source>
</evidence>
<dbReference type="FunFam" id="3.30.60.90:FF:000004">
    <property type="entry name" value="Putative E3 ubiquitin-protein ligase MIB2"/>
    <property type="match status" value="1"/>
</dbReference>
<keyword evidence="11" id="KW-0862">Zinc</keyword>
<dbReference type="PROSITE" id="PS50089">
    <property type="entry name" value="ZF_RING_2"/>
    <property type="match status" value="2"/>
</dbReference>
<evidence type="ECO:0000256" key="5">
    <source>
        <dbReference type="ARBA" id="ARBA00022490"/>
    </source>
</evidence>
<feature type="domain" description="RING-type" evidence="16">
    <location>
        <begin position="944"/>
        <end position="977"/>
    </location>
</feature>
<dbReference type="SMART" id="SM00291">
    <property type="entry name" value="ZnF_ZZ"/>
    <property type="match status" value="1"/>
</dbReference>
<dbReference type="Pfam" id="PF00023">
    <property type="entry name" value="Ank"/>
    <property type="match status" value="1"/>
</dbReference>
<organism evidence="19 20">
    <name type="scientific">Brachionus plicatilis</name>
    <name type="common">Marine rotifer</name>
    <name type="synonym">Brachionus muelleri</name>
    <dbReference type="NCBI Taxonomy" id="10195"/>
    <lineage>
        <taxon>Eukaryota</taxon>
        <taxon>Metazoa</taxon>
        <taxon>Spiralia</taxon>
        <taxon>Gnathifera</taxon>
        <taxon>Rotifera</taxon>
        <taxon>Eurotatoria</taxon>
        <taxon>Monogononta</taxon>
        <taxon>Pseudotrocha</taxon>
        <taxon>Ploima</taxon>
        <taxon>Brachionidae</taxon>
        <taxon>Brachionus</taxon>
    </lineage>
</organism>
<evidence type="ECO:0000259" key="17">
    <source>
        <dbReference type="PROSITE" id="PS50135"/>
    </source>
</evidence>
<evidence type="ECO:0000313" key="20">
    <source>
        <dbReference type="Proteomes" id="UP000276133"/>
    </source>
</evidence>
<feature type="repeat" description="ANK" evidence="14">
    <location>
        <begin position="589"/>
        <end position="621"/>
    </location>
</feature>
<dbReference type="InterPro" id="IPR043145">
    <property type="entry name" value="Znf_ZZ_sf"/>
</dbReference>
<evidence type="ECO:0000256" key="10">
    <source>
        <dbReference type="ARBA" id="ARBA00022786"/>
    </source>
</evidence>
<evidence type="ECO:0000259" key="16">
    <source>
        <dbReference type="PROSITE" id="PS50089"/>
    </source>
</evidence>
<dbReference type="CDD" id="cd16520">
    <property type="entry name" value="RING-HC_MIBs-like"/>
    <property type="match status" value="1"/>
</dbReference>
<dbReference type="PANTHER" id="PTHR24202">
    <property type="entry name" value="E3 UBIQUITIN-PROTEIN LIGASE MIB2"/>
    <property type="match status" value="1"/>
</dbReference>
<dbReference type="EMBL" id="REGN01001064">
    <property type="protein sequence ID" value="RNA37255.1"/>
    <property type="molecule type" value="Genomic_DNA"/>
</dbReference>
<dbReference type="UniPathway" id="UPA00143"/>
<evidence type="ECO:0000256" key="8">
    <source>
        <dbReference type="ARBA" id="ARBA00022737"/>
    </source>
</evidence>
<dbReference type="Pfam" id="PF06701">
    <property type="entry name" value="MIB_HERC2"/>
    <property type="match status" value="2"/>
</dbReference>
<dbReference type="Proteomes" id="UP000276133">
    <property type="component" value="Unassembled WGS sequence"/>
</dbReference>
<dbReference type="GO" id="GO:0008270">
    <property type="term" value="F:zinc ion binding"/>
    <property type="evidence" value="ECO:0007669"/>
    <property type="project" value="UniProtKB-KW"/>
</dbReference>
<evidence type="ECO:0000256" key="7">
    <source>
        <dbReference type="ARBA" id="ARBA00022723"/>
    </source>
</evidence>
<dbReference type="GO" id="GO:0061630">
    <property type="term" value="F:ubiquitin protein ligase activity"/>
    <property type="evidence" value="ECO:0007669"/>
    <property type="project" value="UniProtKB-EC"/>
</dbReference>
<keyword evidence="8" id="KW-0677">Repeat</keyword>
<dbReference type="InterPro" id="IPR040847">
    <property type="entry name" value="SH3_15"/>
</dbReference>
<dbReference type="CDD" id="cd16726">
    <property type="entry name" value="RING-HC_MIB2_rpt1"/>
    <property type="match status" value="1"/>
</dbReference>
<evidence type="ECO:0000256" key="3">
    <source>
        <dbReference type="ARBA" id="ARBA00004906"/>
    </source>
</evidence>
<dbReference type="InterPro" id="IPR037252">
    <property type="entry name" value="Mib_Herc2_sf"/>
</dbReference>
<keyword evidence="12" id="KW-0914">Notch signaling pathway</keyword>
<dbReference type="PROSITE" id="PS50088">
    <property type="entry name" value="ANK_REPEAT"/>
    <property type="match status" value="5"/>
</dbReference>
<dbReference type="SUPFAM" id="SSF57850">
    <property type="entry name" value="RING/U-box"/>
    <property type="match status" value="1"/>
</dbReference>
<keyword evidence="5" id="KW-0963">Cytoplasm</keyword>
<gene>
    <name evidence="19" type="ORF">BpHYR1_011187</name>
</gene>
<reference evidence="19 20" key="1">
    <citation type="journal article" date="2018" name="Sci. Rep.">
        <title>Genomic signatures of local adaptation to the degree of environmental predictability in rotifers.</title>
        <authorList>
            <person name="Franch-Gras L."/>
            <person name="Hahn C."/>
            <person name="Garcia-Roger E.M."/>
            <person name="Carmona M.J."/>
            <person name="Serra M."/>
            <person name="Gomez A."/>
        </authorList>
    </citation>
    <scope>NUCLEOTIDE SEQUENCE [LARGE SCALE GENOMIC DNA]</scope>
    <source>
        <strain evidence="19">HYR1</strain>
    </source>
</reference>
<keyword evidence="10" id="KW-0833">Ubl conjugation pathway</keyword>
<dbReference type="InterPro" id="IPR001841">
    <property type="entry name" value="Znf_RING"/>
</dbReference>
<keyword evidence="7" id="KW-0479">Metal-binding</keyword>
<evidence type="ECO:0000256" key="1">
    <source>
        <dbReference type="ARBA" id="ARBA00000900"/>
    </source>
</evidence>
<dbReference type="AlphaFoldDB" id="A0A3M7SNH8"/>
<evidence type="ECO:0000256" key="12">
    <source>
        <dbReference type="ARBA" id="ARBA00022976"/>
    </source>
</evidence>
<dbReference type="SUPFAM" id="SSF159034">
    <property type="entry name" value="Mib/herc2 domain-like"/>
    <property type="match status" value="2"/>
</dbReference>
<dbReference type="InterPro" id="IPR013083">
    <property type="entry name" value="Znf_RING/FYVE/PHD"/>
</dbReference>
<dbReference type="FunFam" id="2.30.30.40:FF:000044">
    <property type="entry name" value="E3 ubiquitin-protein ligase MIB2, putative"/>
    <property type="match status" value="1"/>
</dbReference>
<dbReference type="Gene3D" id="1.25.40.20">
    <property type="entry name" value="Ankyrin repeat-containing domain"/>
    <property type="match status" value="3"/>
</dbReference>
<evidence type="ECO:0000256" key="6">
    <source>
        <dbReference type="ARBA" id="ARBA00022679"/>
    </source>
</evidence>
<dbReference type="OrthoDB" id="2122982at2759"/>
<evidence type="ECO:0000313" key="19">
    <source>
        <dbReference type="EMBL" id="RNA37255.1"/>
    </source>
</evidence>
<proteinExistence type="predicted"/>
<feature type="domain" description="MIB/HERC2" evidence="18">
    <location>
        <begin position="144"/>
        <end position="223"/>
    </location>
</feature>
<comment type="subcellular location">
    <subcellularLocation>
        <location evidence="2">Cytoplasm</location>
    </subcellularLocation>
</comment>
<dbReference type="PROSITE" id="PS50297">
    <property type="entry name" value="ANK_REP_REGION"/>
    <property type="match status" value="3"/>
</dbReference>
<evidence type="ECO:0000256" key="14">
    <source>
        <dbReference type="PROSITE-ProRule" id="PRU00023"/>
    </source>
</evidence>
<evidence type="ECO:0000259" key="18">
    <source>
        <dbReference type="PROSITE" id="PS51416"/>
    </source>
</evidence>
<feature type="domain" description="ZZ-type" evidence="17">
    <location>
        <begin position="81"/>
        <end position="133"/>
    </location>
</feature>
<dbReference type="GO" id="GO:0007219">
    <property type="term" value="P:Notch signaling pathway"/>
    <property type="evidence" value="ECO:0007669"/>
    <property type="project" value="UniProtKB-KW"/>
</dbReference>
<dbReference type="GO" id="GO:0016874">
    <property type="term" value="F:ligase activity"/>
    <property type="evidence" value="ECO:0007669"/>
    <property type="project" value="UniProtKB-KW"/>
</dbReference>
<feature type="repeat" description="ANK" evidence="14">
    <location>
        <begin position="694"/>
        <end position="726"/>
    </location>
</feature>
<feature type="repeat" description="ANK" evidence="14">
    <location>
        <begin position="727"/>
        <end position="759"/>
    </location>
</feature>
<keyword evidence="6" id="KW-0808">Transferase</keyword>
<dbReference type="GO" id="GO:0016567">
    <property type="term" value="P:protein ubiquitination"/>
    <property type="evidence" value="ECO:0007669"/>
    <property type="project" value="UniProtKB-UniPathway"/>
</dbReference>
<sequence>MEVGLRVVRGPDWQWGDQDDGEGHVGTIVEIGRQGSRTSPEKTVIVQWDSGSRTNYRVGHQGKYDLRIFDNSTIEFSGVRHSNVICDNCKKRGIQGVRWKCTKCFDFDLCTHCYMADKHDLTHQFMRFETSTSQGYLVTKRSGSVKITAKGIFSGATVIRGPDWEWQNQDGGPGKTGKVIDMRGWDRESFFSVASIEWSTTGISNVYRIGHKGKIDVKYVHEADGGCYYRDHLIVLGAPNDPFSIEPSGLNACNSSLSTKAIEMVNENDDASQGIMNIKSLQNGENSDHRIKNLKKQNSQPEICSMFSVGDKVKIDVSLETFRQMQEGHGGWNQKMADLIGKTGVIHRVTDKGDVRVQFDTPENRWTIYPALLTKISTGFVLGDYVRVNNDEETVKNMQKGHGEWSEKMRMILGKICKIINIYADGDLRISYNGVAFTVNSACCSIVTKPQADIHNTIAYHNMEEATLRLQIESQLKDMTDDNTKIFNPESIDQLVREAAHGNLQAVKDIITKNPNLIDQKSSCKTAIQVSSHQGHVDIVKFLIQSKANLEIVDSEGDTALHFSCFGNQPDITELLLQKNANINSINKNGCTGLHVAVNKQHINCVRVLLKYKCDVNIQDSYGDTALHDIISKEITKESKIIIDMLLATPSINLSLRNKRGFNILQYASLKGNDIAVEKLISYSPQLVDTKKDDGFSAFHLAALNGHKEVIKCLIESRADKEVLNNRRQTPLLLSVAQLHPSIIELLVDKKANVNAVDEDGDSCLHLALNDKLANLDPSAQIPNPSTKFTNADTDLKDCNNMLMIAQNMPSEFSNNIRLIIATYLIQNGAKIVKNKHQISPLDYLTDQKMVAFIQQNFLALETPDTLVAEICKLCDEEPRTVTFMPCQHKIVCLQCSIRMKKCVECNVPIKEKLNGNGSSINSNKDEFNELLDKIRYLEEAQTCSICMERKKDTAFQCGHIVCNLCSIPLKTCHICREKIIFVVYFVIIKKIRSNSILIVTSD</sequence>
<protein>
    <recommendedName>
        <fullName evidence="4">RING-type E3 ubiquitin transferase</fullName>
        <ecNumber evidence="4">2.3.2.27</ecNumber>
    </recommendedName>
</protein>
<dbReference type="Gene3D" id="3.30.40.10">
    <property type="entry name" value="Zinc/RING finger domain, C3HC4 (zinc finger)"/>
    <property type="match status" value="2"/>
</dbReference>
<dbReference type="InterPro" id="IPR000433">
    <property type="entry name" value="Znf_ZZ"/>
</dbReference>
<accession>A0A3M7SNH8</accession>
<evidence type="ECO:0000256" key="2">
    <source>
        <dbReference type="ARBA" id="ARBA00004496"/>
    </source>
</evidence>
<feature type="domain" description="RING-type" evidence="16">
    <location>
        <begin position="872"/>
        <end position="907"/>
    </location>
</feature>
<dbReference type="Gene3D" id="2.30.30.40">
    <property type="entry name" value="SH3 Domains"/>
    <property type="match status" value="2"/>
</dbReference>
<dbReference type="PROSITE" id="PS51416">
    <property type="entry name" value="MIB_HERC2"/>
    <property type="match status" value="2"/>
</dbReference>
<name>A0A3M7SNH8_BRAPC</name>
<dbReference type="GO" id="GO:0005737">
    <property type="term" value="C:cytoplasm"/>
    <property type="evidence" value="ECO:0007669"/>
    <property type="project" value="UniProtKB-SubCell"/>
</dbReference>